<sequence length="229" mass="25018">MAAPELVIFDCDGVLVDSEPLSIDVLVRVLRTAGVEMDADEATERFLGKSLMTMTKILHDDFGLHVDEPFLEDMRRDLYHRFETELQPIAGIAGALDQLDLRRCVASSSQMERIRLSLTITGLIDRLDPHIFSATMVTNGKPAPDLFLHAAGVMGVEPDACIVIEDSPAGIVAAKAAGMRVFAFAGASHARTERHLGAIHALQPDAVFDDMRELIHLVAKEQKRDGHPG</sequence>
<keyword evidence="5" id="KW-0378">Hydrolase</keyword>
<dbReference type="SFLD" id="SFLDS00003">
    <property type="entry name" value="Haloacid_Dehalogenase"/>
    <property type="match status" value="1"/>
</dbReference>
<dbReference type="CDD" id="cd07526">
    <property type="entry name" value="HAD_BPGM_like"/>
    <property type="match status" value="1"/>
</dbReference>
<comment type="cofactor">
    <cofactor evidence="1">
        <name>Mg(2+)</name>
        <dbReference type="ChEBI" id="CHEBI:18420"/>
    </cofactor>
</comment>
<dbReference type="AlphaFoldDB" id="A0A9X1NT02"/>
<dbReference type="InterPro" id="IPR041492">
    <property type="entry name" value="HAD_2"/>
</dbReference>
<dbReference type="GO" id="GO:0046872">
    <property type="term" value="F:metal ion binding"/>
    <property type="evidence" value="ECO:0007669"/>
    <property type="project" value="UniProtKB-KW"/>
</dbReference>
<dbReference type="InterPro" id="IPR023198">
    <property type="entry name" value="PGP-like_dom2"/>
</dbReference>
<name>A0A9X1NT02_9HYPH</name>
<reference evidence="5" key="1">
    <citation type="submission" date="2021-12" db="EMBL/GenBank/DDBJ databases">
        <authorList>
            <person name="Li Y."/>
        </authorList>
    </citation>
    <scope>NUCLEOTIDE SEQUENCE</scope>
    <source>
        <strain evidence="5">DKSPLA3</strain>
    </source>
</reference>
<keyword evidence="4" id="KW-0460">Magnesium</keyword>
<dbReference type="Pfam" id="PF13419">
    <property type="entry name" value="HAD_2"/>
    <property type="match status" value="1"/>
</dbReference>
<comment type="caution">
    <text evidence="5">The sequence shown here is derived from an EMBL/GenBank/DDBJ whole genome shotgun (WGS) entry which is preliminary data.</text>
</comment>
<dbReference type="InterPro" id="IPR006439">
    <property type="entry name" value="HAD-SF_hydro_IA"/>
</dbReference>
<evidence type="ECO:0000256" key="2">
    <source>
        <dbReference type="ARBA" id="ARBA00006171"/>
    </source>
</evidence>
<organism evidence="5 6">
    <name type="scientific">Rhizobium quercicola</name>
    <dbReference type="NCBI Taxonomy" id="2901226"/>
    <lineage>
        <taxon>Bacteria</taxon>
        <taxon>Pseudomonadati</taxon>
        <taxon>Pseudomonadota</taxon>
        <taxon>Alphaproteobacteria</taxon>
        <taxon>Hyphomicrobiales</taxon>
        <taxon>Rhizobiaceae</taxon>
        <taxon>Rhizobium/Agrobacterium group</taxon>
        <taxon>Rhizobium</taxon>
    </lineage>
</organism>
<dbReference type="Proteomes" id="UP001139089">
    <property type="component" value="Unassembled WGS sequence"/>
</dbReference>
<dbReference type="EMBL" id="JAJOZR010000005">
    <property type="protein sequence ID" value="MCD7109159.1"/>
    <property type="molecule type" value="Genomic_DNA"/>
</dbReference>
<evidence type="ECO:0000313" key="5">
    <source>
        <dbReference type="EMBL" id="MCD7109159.1"/>
    </source>
</evidence>
<dbReference type="SUPFAM" id="SSF56784">
    <property type="entry name" value="HAD-like"/>
    <property type="match status" value="1"/>
</dbReference>
<keyword evidence="6" id="KW-1185">Reference proteome</keyword>
<dbReference type="SFLD" id="SFLDG01135">
    <property type="entry name" value="C1.5.6:_HAD__Beta-PGM__Phospha"/>
    <property type="match status" value="1"/>
</dbReference>
<dbReference type="PANTHER" id="PTHR46193">
    <property type="entry name" value="6-PHOSPHOGLUCONATE PHOSPHATASE"/>
    <property type="match status" value="1"/>
</dbReference>
<dbReference type="InterPro" id="IPR036412">
    <property type="entry name" value="HAD-like_sf"/>
</dbReference>
<dbReference type="InterPro" id="IPR051600">
    <property type="entry name" value="Beta-PGM-like"/>
</dbReference>
<keyword evidence="3" id="KW-0479">Metal-binding</keyword>
<dbReference type="SFLD" id="SFLDG01129">
    <property type="entry name" value="C1.5:_HAD__Beta-PGM__Phosphata"/>
    <property type="match status" value="1"/>
</dbReference>
<dbReference type="NCBIfam" id="TIGR01509">
    <property type="entry name" value="HAD-SF-IA-v3"/>
    <property type="match status" value="1"/>
</dbReference>
<dbReference type="RefSeq" id="WP_231813574.1">
    <property type="nucleotide sequence ID" value="NZ_JAJOZR010000005.1"/>
</dbReference>
<dbReference type="PANTHER" id="PTHR46193:SF10">
    <property type="entry name" value="6-PHOSPHOGLUCONATE PHOSPHATASE"/>
    <property type="match status" value="1"/>
</dbReference>
<dbReference type="Gene3D" id="1.10.150.240">
    <property type="entry name" value="Putative phosphatase, domain 2"/>
    <property type="match status" value="1"/>
</dbReference>
<evidence type="ECO:0000256" key="1">
    <source>
        <dbReference type="ARBA" id="ARBA00001946"/>
    </source>
</evidence>
<proteinExistence type="inferred from homology"/>
<dbReference type="InterPro" id="IPR023214">
    <property type="entry name" value="HAD_sf"/>
</dbReference>
<evidence type="ECO:0000256" key="4">
    <source>
        <dbReference type="ARBA" id="ARBA00022842"/>
    </source>
</evidence>
<dbReference type="GO" id="GO:0016787">
    <property type="term" value="F:hydrolase activity"/>
    <property type="evidence" value="ECO:0007669"/>
    <property type="project" value="UniProtKB-KW"/>
</dbReference>
<dbReference type="Gene3D" id="3.40.50.1000">
    <property type="entry name" value="HAD superfamily/HAD-like"/>
    <property type="match status" value="1"/>
</dbReference>
<evidence type="ECO:0000256" key="3">
    <source>
        <dbReference type="ARBA" id="ARBA00022723"/>
    </source>
</evidence>
<evidence type="ECO:0000313" key="6">
    <source>
        <dbReference type="Proteomes" id="UP001139089"/>
    </source>
</evidence>
<comment type="similarity">
    <text evidence="2">Belongs to the HAD-like hydrolase superfamily. CbbY/CbbZ/Gph/YieH family.</text>
</comment>
<protein>
    <submittedName>
        <fullName evidence="5">HAD family hydrolase</fullName>
    </submittedName>
</protein>
<gene>
    <name evidence="5" type="ORF">LRX75_08890</name>
</gene>
<accession>A0A9X1NT02</accession>